<proteinExistence type="predicted"/>
<comment type="caution">
    <text evidence="1">The sequence shown here is derived from an EMBL/GenBank/DDBJ whole genome shotgun (WGS) entry which is preliminary data.</text>
</comment>
<reference evidence="1" key="1">
    <citation type="submission" date="2019-06" db="EMBL/GenBank/DDBJ databases">
        <title>Genomics analysis of Aphanomyces spp. identifies a new class of oomycete effector associated with host adaptation.</title>
        <authorList>
            <person name="Gaulin E."/>
        </authorList>
    </citation>
    <scope>NUCLEOTIDE SEQUENCE</scope>
    <source>
        <strain evidence="1">CBS 578.67</strain>
    </source>
</reference>
<feature type="non-terminal residue" evidence="1">
    <location>
        <position position="1"/>
    </location>
</feature>
<gene>
    <name evidence="1" type="ORF">As57867_024560</name>
</gene>
<organism evidence="1">
    <name type="scientific">Aphanomyces stellatus</name>
    <dbReference type="NCBI Taxonomy" id="120398"/>
    <lineage>
        <taxon>Eukaryota</taxon>
        <taxon>Sar</taxon>
        <taxon>Stramenopiles</taxon>
        <taxon>Oomycota</taxon>
        <taxon>Saprolegniomycetes</taxon>
        <taxon>Saprolegniales</taxon>
        <taxon>Verrucalvaceae</taxon>
        <taxon>Aphanomyces</taxon>
    </lineage>
</organism>
<name>A0A6A4XIX4_9STRA</name>
<dbReference type="SUPFAM" id="SSF50729">
    <property type="entry name" value="PH domain-like"/>
    <property type="match status" value="1"/>
</dbReference>
<protein>
    <recommendedName>
        <fullName evidence="2">PH domain-containing protein</fullName>
    </recommendedName>
</protein>
<evidence type="ECO:0000313" key="1">
    <source>
        <dbReference type="EMBL" id="KAF0683304.1"/>
    </source>
</evidence>
<dbReference type="EMBL" id="VJMH01007421">
    <property type="protein sequence ID" value="KAF0683304.1"/>
    <property type="molecule type" value="Genomic_DNA"/>
</dbReference>
<dbReference type="Gene3D" id="2.30.29.30">
    <property type="entry name" value="Pleckstrin-homology domain (PH domain)/Phosphotyrosine-binding domain (PTB)"/>
    <property type="match status" value="1"/>
</dbReference>
<accession>A0A6A4XIX4</accession>
<sequence length="212" mass="23730">NGLLQTAWKRRFCRVANDKLYYFSGDSPSKGSKGWISLADVIAMVHLPFRRDPDATPPQRVPFLMLMSASSCLVAFETEADKDAFSDHLADAHRIPVMPIVTEDWSIVQLDTPKPPELDGRGRGFLEHQSEKLNTWPSMVKLRGCEMPPTNANHVGHVVSMRLPIACACRRKSDALLPPHVDAYGSFLTSMPRIFQQLDVQNASVKTSTAWR</sequence>
<dbReference type="AlphaFoldDB" id="A0A6A4XIX4"/>
<evidence type="ECO:0008006" key="2">
    <source>
        <dbReference type="Google" id="ProtNLM"/>
    </source>
</evidence>
<dbReference type="InterPro" id="IPR011993">
    <property type="entry name" value="PH-like_dom_sf"/>
</dbReference>